<accession>A0A1U9R271</accession>
<reference evidence="2 3" key="1">
    <citation type="submission" date="2016-11" db="EMBL/GenBank/DDBJ databases">
        <title>Complete genome sequence of Streptomyces niveus SCSIO 3406.</title>
        <authorList>
            <person name="Zhu Q."/>
            <person name="Cheng W."/>
            <person name="Song Y."/>
            <person name="Li Q."/>
            <person name="Ju J."/>
        </authorList>
    </citation>
    <scope>NUCLEOTIDE SEQUENCE [LARGE SCALE GENOMIC DNA]</scope>
    <source>
        <strain evidence="2 3">SCSIO 3406</strain>
    </source>
</reference>
<evidence type="ECO:0000313" key="3">
    <source>
        <dbReference type="Proteomes" id="UP000189677"/>
    </source>
</evidence>
<feature type="region of interest" description="Disordered" evidence="1">
    <location>
        <begin position="20"/>
        <end position="49"/>
    </location>
</feature>
<evidence type="ECO:0000313" key="2">
    <source>
        <dbReference type="EMBL" id="AQU70510.1"/>
    </source>
</evidence>
<dbReference type="Proteomes" id="UP000189677">
    <property type="component" value="Chromosome"/>
</dbReference>
<dbReference type="KEGG" id="snw:BBN63_34445"/>
<dbReference type="AlphaFoldDB" id="A0A1U9R271"/>
<organism evidence="2 3">
    <name type="scientific">Streptomyces niveus</name>
    <name type="common">Streptomyces spheroides</name>
    <dbReference type="NCBI Taxonomy" id="193462"/>
    <lineage>
        <taxon>Bacteria</taxon>
        <taxon>Bacillati</taxon>
        <taxon>Actinomycetota</taxon>
        <taxon>Actinomycetes</taxon>
        <taxon>Kitasatosporales</taxon>
        <taxon>Streptomycetaceae</taxon>
        <taxon>Streptomyces</taxon>
    </lineage>
</organism>
<protein>
    <submittedName>
        <fullName evidence="2">Uncharacterized protein</fullName>
    </submittedName>
</protein>
<proteinExistence type="predicted"/>
<sequence>MVGGAVTALALVGVGAWAVTSQSDKTPERGAAADRKAPKPTPKRTSTVGDVAWQLPAPRQAARWTIRT</sequence>
<dbReference type="RefSeq" id="WP_078079206.1">
    <property type="nucleotide sequence ID" value="NZ_JBEXVC010000016.1"/>
</dbReference>
<evidence type="ECO:0000256" key="1">
    <source>
        <dbReference type="SAM" id="MobiDB-lite"/>
    </source>
</evidence>
<gene>
    <name evidence="2" type="ORF">BBN63_34445</name>
</gene>
<feature type="compositionally biased region" description="Basic and acidic residues" evidence="1">
    <location>
        <begin position="25"/>
        <end position="37"/>
    </location>
</feature>
<name>A0A1U9R271_STRNV</name>
<keyword evidence="3" id="KW-1185">Reference proteome</keyword>
<dbReference type="EMBL" id="CP018047">
    <property type="protein sequence ID" value="AQU70510.1"/>
    <property type="molecule type" value="Genomic_DNA"/>
</dbReference>